<dbReference type="GeneID" id="25280906"/>
<keyword evidence="2" id="KW-1133">Transmembrane helix</keyword>
<dbReference type="VEuPathDB" id="FungiDB:A1O9_05986"/>
<dbReference type="OrthoDB" id="3516776at2759"/>
<feature type="transmembrane region" description="Helical" evidence="2">
    <location>
        <begin position="20"/>
        <end position="41"/>
    </location>
</feature>
<evidence type="ECO:0000313" key="4">
    <source>
        <dbReference type="Proteomes" id="UP000027920"/>
    </source>
</evidence>
<evidence type="ECO:0000313" key="3">
    <source>
        <dbReference type="EMBL" id="KEF58063.1"/>
    </source>
</evidence>
<evidence type="ECO:0000256" key="1">
    <source>
        <dbReference type="SAM" id="MobiDB-lite"/>
    </source>
</evidence>
<feature type="transmembrane region" description="Helical" evidence="2">
    <location>
        <begin position="87"/>
        <end position="108"/>
    </location>
</feature>
<dbReference type="RefSeq" id="XP_013260653.1">
    <property type="nucleotide sequence ID" value="XM_013405199.1"/>
</dbReference>
<protein>
    <submittedName>
        <fullName evidence="3">Uncharacterized protein</fullName>
    </submittedName>
</protein>
<keyword evidence="2" id="KW-0472">Membrane</keyword>
<reference evidence="3 4" key="1">
    <citation type="submission" date="2013-03" db="EMBL/GenBank/DDBJ databases">
        <title>The Genome Sequence of Exophiala aquamarina CBS 119918.</title>
        <authorList>
            <consortium name="The Broad Institute Genomics Platform"/>
            <person name="Cuomo C."/>
            <person name="de Hoog S."/>
            <person name="Gorbushina A."/>
            <person name="Walker B."/>
            <person name="Young S.K."/>
            <person name="Zeng Q."/>
            <person name="Gargeya S."/>
            <person name="Fitzgerald M."/>
            <person name="Haas B."/>
            <person name="Abouelleil A."/>
            <person name="Allen A.W."/>
            <person name="Alvarado L."/>
            <person name="Arachchi H.M."/>
            <person name="Berlin A.M."/>
            <person name="Chapman S.B."/>
            <person name="Gainer-Dewar J."/>
            <person name="Goldberg J."/>
            <person name="Griggs A."/>
            <person name="Gujja S."/>
            <person name="Hansen M."/>
            <person name="Howarth C."/>
            <person name="Imamovic A."/>
            <person name="Ireland A."/>
            <person name="Larimer J."/>
            <person name="McCowan C."/>
            <person name="Murphy C."/>
            <person name="Pearson M."/>
            <person name="Poon T.W."/>
            <person name="Priest M."/>
            <person name="Roberts A."/>
            <person name="Saif S."/>
            <person name="Shea T."/>
            <person name="Sisk P."/>
            <person name="Sykes S."/>
            <person name="Wortman J."/>
            <person name="Nusbaum C."/>
            <person name="Birren B."/>
        </authorList>
    </citation>
    <scope>NUCLEOTIDE SEQUENCE [LARGE SCALE GENOMIC DNA]</scope>
    <source>
        <strain evidence="3 4">CBS 119918</strain>
    </source>
</reference>
<sequence length="645" mass="71457">MTASWINLPGSWSLQNVQTALNVIVTGLSVLAVFACARFCWQSSVTSGARYDSVPASALLSISAFGDAVDVIWLLKVKIFSRRHVKILVQACLVVFLSLAALISGPIARYSTRLSHRISNYETPGKITWRKHDSILGAPVIWNTTSFSLESANFPYDQLLDYLPDPAINWLYVPGEWNSSWTLDCDHTELTQIELEDVGNCTSMFDEIPGLTAVISLDKFHLSNTSSWWTAYYEDGLHKDALLSIGAAKETSIDQATGITNEMAIDLAAIHLHKLSMQEDSDSLCNFGEGPVESASYTKIECTLRRIDLNPDQHNIAFPDSATPWLVSRALVQNYQAQFIRESIRGNITVITPRDLTRFYQVWVATKDTQNGFPVSRSLSVRLPIVQLSTVFLAFSILIFMLIVLGLGTYIFAALRYRKAFEDTPQSKLEWMLKALQDQDPTQTAVRTPPDKKVDVFQSSATPLSPKSLKRSSTAGVLSIASSVQQSGEKRRSVFENARYSNTQTRNDDDINLQEVGHRYEASPYSSDGLSFGSGRLQPESLSIRSQSGSAIMSDGYGRQVYASEPGPPLEQVDHGWNLPPLPFSALGSNIPRKPVGSAYTSVSITELPSQARRQPQQNHTSASWLGPRHSDTEGDHEVERLVLK</sequence>
<keyword evidence="4" id="KW-1185">Reference proteome</keyword>
<dbReference type="AlphaFoldDB" id="A0A072PFK7"/>
<dbReference type="Proteomes" id="UP000027920">
    <property type="component" value="Unassembled WGS sequence"/>
</dbReference>
<feature type="transmembrane region" description="Helical" evidence="2">
    <location>
        <begin position="391"/>
        <end position="413"/>
    </location>
</feature>
<feature type="compositionally biased region" description="Polar residues" evidence="1">
    <location>
        <begin position="608"/>
        <end position="624"/>
    </location>
</feature>
<comment type="caution">
    <text evidence="3">The sequence shown here is derived from an EMBL/GenBank/DDBJ whole genome shotgun (WGS) entry which is preliminary data.</text>
</comment>
<evidence type="ECO:0000256" key="2">
    <source>
        <dbReference type="SAM" id="Phobius"/>
    </source>
</evidence>
<feature type="transmembrane region" description="Helical" evidence="2">
    <location>
        <begin position="53"/>
        <end position="75"/>
    </location>
</feature>
<organism evidence="3 4">
    <name type="scientific">Exophiala aquamarina CBS 119918</name>
    <dbReference type="NCBI Taxonomy" id="1182545"/>
    <lineage>
        <taxon>Eukaryota</taxon>
        <taxon>Fungi</taxon>
        <taxon>Dikarya</taxon>
        <taxon>Ascomycota</taxon>
        <taxon>Pezizomycotina</taxon>
        <taxon>Eurotiomycetes</taxon>
        <taxon>Chaetothyriomycetidae</taxon>
        <taxon>Chaetothyriales</taxon>
        <taxon>Herpotrichiellaceae</taxon>
        <taxon>Exophiala</taxon>
    </lineage>
</organism>
<keyword evidence="2" id="KW-0812">Transmembrane</keyword>
<accession>A0A072PFK7</accession>
<gene>
    <name evidence="3" type="ORF">A1O9_05986</name>
</gene>
<dbReference type="HOGENOM" id="CLU_028412_0_0_1"/>
<dbReference type="EMBL" id="AMGV01000004">
    <property type="protein sequence ID" value="KEF58063.1"/>
    <property type="molecule type" value="Genomic_DNA"/>
</dbReference>
<feature type="compositionally biased region" description="Basic and acidic residues" evidence="1">
    <location>
        <begin position="629"/>
        <end position="645"/>
    </location>
</feature>
<proteinExistence type="predicted"/>
<name>A0A072PFK7_9EURO</name>
<feature type="region of interest" description="Disordered" evidence="1">
    <location>
        <begin position="608"/>
        <end position="645"/>
    </location>
</feature>